<dbReference type="Gene3D" id="3.40.120.10">
    <property type="entry name" value="Alpha-D-Glucose-1,6-Bisphosphate, subunit A, domain 3"/>
    <property type="match status" value="3"/>
</dbReference>
<evidence type="ECO:0000259" key="11">
    <source>
        <dbReference type="Pfam" id="PF00408"/>
    </source>
</evidence>
<feature type="active site" description="Phosphoserine intermediate" evidence="8">
    <location>
        <position position="102"/>
    </location>
</feature>
<dbReference type="InterPro" id="IPR005845">
    <property type="entry name" value="A-D-PHexomutase_a/b/a-II"/>
</dbReference>
<dbReference type="EMBL" id="PVTT01000001">
    <property type="protein sequence ID" value="PRY94494.1"/>
    <property type="molecule type" value="Genomic_DNA"/>
</dbReference>
<feature type="binding site" description="via phosphate group" evidence="8">
    <location>
        <position position="102"/>
    </location>
    <ligand>
        <name>Mg(2+)</name>
        <dbReference type="ChEBI" id="CHEBI:18420"/>
    </ligand>
</feature>
<keyword evidence="4 8" id="KW-0460">Magnesium</keyword>
<evidence type="ECO:0000256" key="7">
    <source>
        <dbReference type="ARBA" id="ARBA00068193"/>
    </source>
</evidence>
<feature type="binding site" evidence="8">
    <location>
        <position position="241"/>
    </location>
    <ligand>
        <name>Mg(2+)</name>
        <dbReference type="ChEBI" id="CHEBI:18420"/>
    </ligand>
</feature>
<dbReference type="FunFam" id="3.40.120.10:FF:000001">
    <property type="entry name" value="Phosphoglucosamine mutase"/>
    <property type="match status" value="1"/>
</dbReference>
<dbReference type="GO" id="GO:0005975">
    <property type="term" value="P:carbohydrate metabolic process"/>
    <property type="evidence" value="ECO:0007669"/>
    <property type="project" value="InterPro"/>
</dbReference>
<dbReference type="GO" id="GO:0008966">
    <property type="term" value="F:phosphoglucosamine mutase activity"/>
    <property type="evidence" value="ECO:0007669"/>
    <property type="project" value="UniProtKB-UniRule"/>
</dbReference>
<reference evidence="15 16" key="1">
    <citation type="submission" date="2018-03" db="EMBL/GenBank/DDBJ databases">
        <title>Genomic Encyclopedia of Archaeal and Bacterial Type Strains, Phase II (KMG-II): from individual species to whole genera.</title>
        <authorList>
            <person name="Goeker M."/>
        </authorList>
    </citation>
    <scope>NUCLEOTIDE SEQUENCE [LARGE SCALE GENOMIC DNA]</scope>
    <source>
        <strain evidence="15 16">DSM 29318</strain>
    </source>
</reference>
<dbReference type="Pfam" id="PF00408">
    <property type="entry name" value="PGM_PMM_IV"/>
    <property type="match status" value="1"/>
</dbReference>
<dbReference type="PANTHER" id="PTHR42946">
    <property type="entry name" value="PHOSPHOHEXOSE MUTASE"/>
    <property type="match status" value="1"/>
</dbReference>
<dbReference type="GO" id="GO:0006048">
    <property type="term" value="P:UDP-N-acetylglucosamine biosynthetic process"/>
    <property type="evidence" value="ECO:0007669"/>
    <property type="project" value="TreeGrafter"/>
</dbReference>
<evidence type="ECO:0000259" key="13">
    <source>
        <dbReference type="Pfam" id="PF02879"/>
    </source>
</evidence>
<name>A0A2T0X6J7_9RHOB</name>
<comment type="similarity">
    <text evidence="1 8 9">Belongs to the phosphohexose mutase family.</text>
</comment>
<keyword evidence="3 8" id="KW-0479">Metal-binding</keyword>
<dbReference type="PROSITE" id="PS00710">
    <property type="entry name" value="PGM_PMM"/>
    <property type="match status" value="1"/>
</dbReference>
<evidence type="ECO:0000256" key="2">
    <source>
        <dbReference type="ARBA" id="ARBA00022553"/>
    </source>
</evidence>
<dbReference type="NCBIfam" id="NF008139">
    <property type="entry name" value="PRK10887.1"/>
    <property type="match status" value="1"/>
</dbReference>
<dbReference type="Pfam" id="PF02880">
    <property type="entry name" value="PGM_PMM_III"/>
    <property type="match status" value="1"/>
</dbReference>
<evidence type="ECO:0000256" key="1">
    <source>
        <dbReference type="ARBA" id="ARBA00010231"/>
    </source>
</evidence>
<comment type="function">
    <text evidence="8 10">Catalyzes the conversion of glucosamine-6-phosphate to glucosamine-1-phosphate.</text>
</comment>
<protein>
    <recommendedName>
        <fullName evidence="7 8">Phosphoglucosamine mutase</fullName>
        <ecNumber evidence="6 8">5.4.2.10</ecNumber>
    </recommendedName>
</protein>
<evidence type="ECO:0000256" key="8">
    <source>
        <dbReference type="HAMAP-Rule" id="MF_01554"/>
    </source>
</evidence>
<evidence type="ECO:0000256" key="4">
    <source>
        <dbReference type="ARBA" id="ARBA00022842"/>
    </source>
</evidence>
<feature type="domain" description="Alpha-D-phosphohexomutase alpha/beta/alpha" evidence="14">
    <location>
        <begin position="256"/>
        <end position="364"/>
    </location>
</feature>
<dbReference type="Pfam" id="PF02879">
    <property type="entry name" value="PGM_PMM_II"/>
    <property type="match status" value="1"/>
</dbReference>
<comment type="cofactor">
    <cofactor evidence="8">
        <name>Mg(2+)</name>
        <dbReference type="ChEBI" id="CHEBI:18420"/>
    </cofactor>
    <text evidence="8">Binds 1 Mg(2+) ion per subunit.</text>
</comment>
<feature type="binding site" evidence="8">
    <location>
        <position position="239"/>
    </location>
    <ligand>
        <name>Mg(2+)</name>
        <dbReference type="ChEBI" id="CHEBI:18420"/>
    </ligand>
</feature>
<comment type="PTM">
    <text evidence="8">Activated by phosphorylation.</text>
</comment>
<dbReference type="HAMAP" id="MF_01554_B">
    <property type="entry name" value="GlmM_B"/>
    <property type="match status" value="1"/>
</dbReference>
<dbReference type="InterPro" id="IPR016055">
    <property type="entry name" value="A-D-PHexomutase_a/b/a-I/II/III"/>
</dbReference>
<proteinExistence type="inferred from homology"/>
<evidence type="ECO:0000256" key="6">
    <source>
        <dbReference type="ARBA" id="ARBA00066330"/>
    </source>
</evidence>
<dbReference type="PRINTS" id="PR00509">
    <property type="entry name" value="PGMPMM"/>
</dbReference>
<sequence>MSGLFGTDGVRGTANIHPMTAEMALKIGRAAGAFFRKDGQDAHRVVIGKDTRLSGYMLENALTAGLTSMGMGVLLLGPVPTPAVGHLTRSMRADLGIMISASHNPAEDNGIKFFGPDGFKLSDEDEEAITRFVDDPGPLVPAEGIGRAKRIDEAGGRYAEVCKASSGVRLNGLKVVIDAANGAAHRVAPSILWELGADVVPIGVEPNGRNINRLCGSTHPEAAAEVVVAHGADVGICLDGDADRVMIVDETGTVADGDQIMALIAHQWAEAGRLRGDALVATVMSNLGLERFLNARGIDLVRVKVGDRHVVEAMRAGGYNLGGEQSGHIVMLDHATTGDGLMAGLQFLSAMQRTGRPASDLARQFEPVPQKLVNVSIPRGARPHETEAVRAVVAAATARLNGEGRILIRPSGTEPKVRVMGEHEDPALLEEVVAEIAAAVEAAA</sequence>
<comment type="caution">
    <text evidence="15">The sequence shown here is derived from an EMBL/GenBank/DDBJ whole genome shotgun (WGS) entry which is preliminary data.</text>
</comment>
<dbReference type="SUPFAM" id="SSF53738">
    <property type="entry name" value="Phosphoglucomutase, first 3 domains"/>
    <property type="match status" value="3"/>
</dbReference>
<keyword evidence="2 8" id="KW-0597">Phosphoprotein</keyword>
<dbReference type="InterPro" id="IPR005841">
    <property type="entry name" value="Alpha-D-phosphohexomutase_SF"/>
</dbReference>
<dbReference type="CDD" id="cd05802">
    <property type="entry name" value="GlmM"/>
    <property type="match status" value="1"/>
</dbReference>
<dbReference type="InterPro" id="IPR005843">
    <property type="entry name" value="A-D-PHexomutase_C"/>
</dbReference>
<evidence type="ECO:0000256" key="10">
    <source>
        <dbReference type="RuleBase" id="RU004327"/>
    </source>
</evidence>
<dbReference type="PANTHER" id="PTHR42946:SF1">
    <property type="entry name" value="PHOSPHOGLUCOMUTASE (ALPHA-D-GLUCOSE-1,6-BISPHOSPHATE-DEPENDENT)"/>
    <property type="match status" value="1"/>
</dbReference>
<dbReference type="EC" id="5.4.2.10" evidence="6 8"/>
<gene>
    <name evidence="8" type="primary">glmM</name>
    <name evidence="15" type="ORF">BCF33_0085</name>
</gene>
<dbReference type="Proteomes" id="UP000238801">
    <property type="component" value="Unassembled WGS sequence"/>
</dbReference>
<keyword evidence="16" id="KW-1185">Reference proteome</keyword>
<accession>A0A2T0X6J7</accession>
<dbReference type="Gene3D" id="3.30.310.50">
    <property type="entry name" value="Alpha-D-phosphohexomutase, C-terminal domain"/>
    <property type="match status" value="1"/>
</dbReference>
<evidence type="ECO:0000256" key="9">
    <source>
        <dbReference type="RuleBase" id="RU004326"/>
    </source>
</evidence>
<feature type="domain" description="Alpha-D-phosphohexomutase C-terminal" evidence="11">
    <location>
        <begin position="372"/>
        <end position="438"/>
    </location>
</feature>
<evidence type="ECO:0000256" key="3">
    <source>
        <dbReference type="ARBA" id="ARBA00022723"/>
    </source>
</evidence>
<feature type="modified residue" description="Phosphoserine" evidence="8">
    <location>
        <position position="102"/>
    </location>
</feature>
<feature type="domain" description="Alpha-D-phosphohexomutase alpha/beta/alpha" evidence="13">
    <location>
        <begin position="166"/>
        <end position="252"/>
    </location>
</feature>
<dbReference type="InterPro" id="IPR036900">
    <property type="entry name" value="A-D-PHexomutase_C_sf"/>
</dbReference>
<feature type="binding site" evidence="8">
    <location>
        <position position="243"/>
    </location>
    <ligand>
        <name>Mg(2+)</name>
        <dbReference type="ChEBI" id="CHEBI:18420"/>
    </ligand>
</feature>
<dbReference type="GO" id="GO:0005829">
    <property type="term" value="C:cytosol"/>
    <property type="evidence" value="ECO:0007669"/>
    <property type="project" value="TreeGrafter"/>
</dbReference>
<evidence type="ECO:0000313" key="15">
    <source>
        <dbReference type="EMBL" id="PRY94494.1"/>
    </source>
</evidence>
<dbReference type="InterPro" id="IPR005844">
    <property type="entry name" value="A-D-PHexomutase_a/b/a-I"/>
</dbReference>
<feature type="domain" description="Alpha-D-phosphohexomutase alpha/beta/alpha" evidence="12">
    <location>
        <begin position="4"/>
        <end position="134"/>
    </location>
</feature>
<dbReference type="AlphaFoldDB" id="A0A2T0X6J7"/>
<dbReference type="SUPFAM" id="SSF55957">
    <property type="entry name" value="Phosphoglucomutase, C-terminal domain"/>
    <property type="match status" value="1"/>
</dbReference>
<dbReference type="GO" id="GO:0004615">
    <property type="term" value="F:phosphomannomutase activity"/>
    <property type="evidence" value="ECO:0007669"/>
    <property type="project" value="TreeGrafter"/>
</dbReference>
<evidence type="ECO:0000259" key="14">
    <source>
        <dbReference type="Pfam" id="PF02880"/>
    </source>
</evidence>
<dbReference type="GO" id="GO:0009252">
    <property type="term" value="P:peptidoglycan biosynthetic process"/>
    <property type="evidence" value="ECO:0007669"/>
    <property type="project" value="UniProtKB-ARBA"/>
</dbReference>
<dbReference type="FunFam" id="3.40.120.10:FF:000002">
    <property type="entry name" value="Phosphoglucosamine mutase"/>
    <property type="match status" value="1"/>
</dbReference>
<dbReference type="RefSeq" id="WP_106158989.1">
    <property type="nucleotide sequence ID" value="NZ_PVTT01000001.1"/>
</dbReference>
<dbReference type="Pfam" id="PF02878">
    <property type="entry name" value="PGM_PMM_I"/>
    <property type="match status" value="1"/>
</dbReference>
<organism evidence="15 16">
    <name type="scientific">Hasllibacter halocynthiae</name>
    <dbReference type="NCBI Taxonomy" id="595589"/>
    <lineage>
        <taxon>Bacteria</taxon>
        <taxon>Pseudomonadati</taxon>
        <taxon>Pseudomonadota</taxon>
        <taxon>Alphaproteobacteria</taxon>
        <taxon>Rhodobacterales</taxon>
        <taxon>Roseobacteraceae</taxon>
        <taxon>Hasllibacter</taxon>
    </lineage>
</organism>
<dbReference type="OrthoDB" id="9803322at2"/>
<dbReference type="GO" id="GO:0000287">
    <property type="term" value="F:magnesium ion binding"/>
    <property type="evidence" value="ECO:0007669"/>
    <property type="project" value="UniProtKB-UniRule"/>
</dbReference>
<dbReference type="InterPro" id="IPR050060">
    <property type="entry name" value="Phosphoglucosamine_mutase"/>
</dbReference>
<dbReference type="InterPro" id="IPR006352">
    <property type="entry name" value="GlmM_bact"/>
</dbReference>
<comment type="catalytic activity">
    <reaction evidence="8 10">
        <text>alpha-D-glucosamine 1-phosphate = D-glucosamine 6-phosphate</text>
        <dbReference type="Rhea" id="RHEA:23424"/>
        <dbReference type="ChEBI" id="CHEBI:58516"/>
        <dbReference type="ChEBI" id="CHEBI:58725"/>
        <dbReference type="EC" id="5.4.2.10"/>
    </reaction>
</comment>
<keyword evidence="5 8" id="KW-0413">Isomerase</keyword>
<evidence type="ECO:0000259" key="12">
    <source>
        <dbReference type="Pfam" id="PF02878"/>
    </source>
</evidence>
<dbReference type="InterPro" id="IPR005846">
    <property type="entry name" value="A-D-PHexomutase_a/b/a-III"/>
</dbReference>
<evidence type="ECO:0000313" key="16">
    <source>
        <dbReference type="Proteomes" id="UP000238801"/>
    </source>
</evidence>
<dbReference type="FunFam" id="3.30.310.50:FF:000001">
    <property type="entry name" value="Phosphoglucosamine mutase"/>
    <property type="match status" value="1"/>
</dbReference>
<dbReference type="InterPro" id="IPR016066">
    <property type="entry name" value="A-D-PHexomutase_CS"/>
</dbReference>
<dbReference type="NCBIfam" id="TIGR01455">
    <property type="entry name" value="glmM"/>
    <property type="match status" value="1"/>
</dbReference>
<evidence type="ECO:0000256" key="5">
    <source>
        <dbReference type="ARBA" id="ARBA00023235"/>
    </source>
</evidence>